<keyword evidence="6" id="KW-1185">Reference proteome</keyword>
<dbReference type="PROSITE" id="PS51187">
    <property type="entry name" value="AUTOINDUCER_SYNTH_2"/>
    <property type="match status" value="1"/>
</dbReference>
<dbReference type="GO" id="GO:0016740">
    <property type="term" value="F:transferase activity"/>
    <property type="evidence" value="ECO:0007669"/>
    <property type="project" value="UniProtKB-KW"/>
</dbReference>
<reference evidence="5 6" key="1">
    <citation type="journal article" date="2011" name="BMC Genomics">
        <title>Genomic insights into an obligate epibiotic bacterial predator: Micavibrio aeruginosavorus ARL-13.</title>
        <authorList>
            <person name="Wang Z."/>
            <person name="Kadouri D."/>
            <person name="Wu M."/>
        </authorList>
    </citation>
    <scope>NUCLEOTIDE SEQUENCE [LARGE SCALE GENOMIC DNA]</scope>
    <source>
        <strain evidence="5 6">ARL-13</strain>
    </source>
</reference>
<keyword evidence="4" id="KW-0071">Autoinducer synthesis</keyword>
<evidence type="ECO:0000256" key="2">
    <source>
        <dbReference type="ARBA" id="ARBA00022679"/>
    </source>
</evidence>
<dbReference type="GO" id="GO:0009372">
    <property type="term" value="P:quorum sensing"/>
    <property type="evidence" value="ECO:0007669"/>
    <property type="project" value="UniProtKB-KW"/>
</dbReference>
<evidence type="ECO:0000256" key="1">
    <source>
        <dbReference type="ARBA" id="ARBA00022654"/>
    </source>
</evidence>
<dbReference type="STRING" id="856793.MICA_1999"/>
<dbReference type="PANTHER" id="PTHR39322:SF1">
    <property type="entry name" value="ISOVALERYL-HOMOSERINE LACTONE SYNTHASE"/>
    <property type="match status" value="1"/>
</dbReference>
<dbReference type="HOGENOM" id="CLU_085711_3_0_5"/>
<dbReference type="PRINTS" id="PR01549">
    <property type="entry name" value="AUTOINDCRSYN"/>
</dbReference>
<evidence type="ECO:0000256" key="4">
    <source>
        <dbReference type="ARBA" id="ARBA00022929"/>
    </source>
</evidence>
<dbReference type="InterPro" id="IPR001690">
    <property type="entry name" value="Autoind_synthase"/>
</dbReference>
<dbReference type="Pfam" id="PF00765">
    <property type="entry name" value="Autoind_synth"/>
    <property type="match status" value="1"/>
</dbReference>
<evidence type="ECO:0000313" key="5">
    <source>
        <dbReference type="EMBL" id="AEP10307.1"/>
    </source>
</evidence>
<evidence type="ECO:0000256" key="3">
    <source>
        <dbReference type="ARBA" id="ARBA00022691"/>
    </source>
</evidence>
<dbReference type="EMBL" id="CP002382">
    <property type="protein sequence ID" value="AEP10307.1"/>
    <property type="molecule type" value="Genomic_DNA"/>
</dbReference>
<dbReference type="OrthoDB" id="6169313at2"/>
<keyword evidence="1" id="KW-0673">Quorum sensing</keyword>
<dbReference type="RefSeq" id="WP_014103530.1">
    <property type="nucleotide sequence ID" value="NC_016026.1"/>
</dbReference>
<organism evidence="5 6">
    <name type="scientific">Micavibrio aeruginosavorus (strain ARL-13)</name>
    <dbReference type="NCBI Taxonomy" id="856793"/>
    <lineage>
        <taxon>Bacteria</taxon>
        <taxon>Pseudomonadati</taxon>
        <taxon>Bdellovibrionota</taxon>
        <taxon>Bdellovibrionia</taxon>
        <taxon>Bdellovibrionales</taxon>
        <taxon>Pseudobdellovibrionaceae</taxon>
        <taxon>Micavibrio</taxon>
    </lineage>
</organism>
<protein>
    <submittedName>
        <fullName evidence="5">Autoinducer synthetase family protein</fullName>
    </submittedName>
</protein>
<proteinExistence type="predicted"/>
<dbReference type="eggNOG" id="COG3916">
    <property type="taxonomic scope" value="Bacteria"/>
</dbReference>
<accession>G2KNR2</accession>
<dbReference type="KEGG" id="mai:MICA_1999"/>
<evidence type="ECO:0000313" key="6">
    <source>
        <dbReference type="Proteomes" id="UP000009286"/>
    </source>
</evidence>
<gene>
    <name evidence="5" type="ordered locus">MICA_1999</name>
</gene>
<keyword evidence="2" id="KW-0808">Transferase</keyword>
<dbReference type="PANTHER" id="PTHR39322">
    <property type="entry name" value="ACYL-HOMOSERINE-LACTONE SYNTHASE"/>
    <property type="match status" value="1"/>
</dbReference>
<dbReference type="SUPFAM" id="SSF55729">
    <property type="entry name" value="Acyl-CoA N-acyltransferases (Nat)"/>
    <property type="match status" value="1"/>
</dbReference>
<name>G2KNR2_MICAA</name>
<dbReference type="AlphaFoldDB" id="G2KNR2"/>
<sequence length="211" mass="24382">MVVAVSIENAHEYGDIIPSIYRLRHQAFQVRQSYDVPFYKGMEYDVYDTPATTYLACRDESGVVRGCTRLFPTTRPYMIENLWPNAVTSMSLPHAEDIWECSRFCIDKNQSVHIRRKIHGELLTAFLEFGLENNISWMIGVMTPPIWKAVFIRSGWPIEFLGPIHQLNEREGILVGKIDINKKILTSVREKFGVQGSVFEENNAKQERKRA</sequence>
<dbReference type="GO" id="GO:0007165">
    <property type="term" value="P:signal transduction"/>
    <property type="evidence" value="ECO:0007669"/>
    <property type="project" value="TreeGrafter"/>
</dbReference>
<dbReference type="Proteomes" id="UP000009286">
    <property type="component" value="Chromosome"/>
</dbReference>
<keyword evidence="3" id="KW-0949">S-adenosyl-L-methionine</keyword>
<dbReference type="Gene3D" id="3.40.630.30">
    <property type="match status" value="1"/>
</dbReference>
<dbReference type="InterPro" id="IPR016181">
    <property type="entry name" value="Acyl_CoA_acyltransferase"/>
</dbReference>